<dbReference type="AlphaFoldDB" id="A0A067PRV7"/>
<dbReference type="HOGENOM" id="CLU_2498168_0_0_1"/>
<keyword evidence="2" id="KW-1185">Reference proteome</keyword>
<dbReference type="EMBL" id="KL197721">
    <property type="protein sequence ID" value="KDQ56570.1"/>
    <property type="molecule type" value="Genomic_DNA"/>
</dbReference>
<dbReference type="Proteomes" id="UP000027265">
    <property type="component" value="Unassembled WGS sequence"/>
</dbReference>
<accession>A0A067PRV7</accession>
<sequence>MRAHLEDSIQDLARQIRRFLGEERYPTNHSKLDNLRQVHNLRRWEPPEDPSTPSYVNPVGNIPSIIRKSTSLAMKTGEIRIFPEIR</sequence>
<organism evidence="1 2">
    <name type="scientific">Jaapia argillacea MUCL 33604</name>
    <dbReference type="NCBI Taxonomy" id="933084"/>
    <lineage>
        <taxon>Eukaryota</taxon>
        <taxon>Fungi</taxon>
        <taxon>Dikarya</taxon>
        <taxon>Basidiomycota</taxon>
        <taxon>Agaricomycotina</taxon>
        <taxon>Agaricomycetes</taxon>
        <taxon>Agaricomycetidae</taxon>
        <taxon>Jaapiales</taxon>
        <taxon>Jaapiaceae</taxon>
        <taxon>Jaapia</taxon>
    </lineage>
</organism>
<reference evidence="2" key="1">
    <citation type="journal article" date="2014" name="Proc. Natl. Acad. Sci. U.S.A.">
        <title>Extensive sampling of basidiomycete genomes demonstrates inadequacy of the white-rot/brown-rot paradigm for wood decay fungi.</title>
        <authorList>
            <person name="Riley R."/>
            <person name="Salamov A.A."/>
            <person name="Brown D.W."/>
            <person name="Nagy L.G."/>
            <person name="Floudas D."/>
            <person name="Held B.W."/>
            <person name="Levasseur A."/>
            <person name="Lombard V."/>
            <person name="Morin E."/>
            <person name="Otillar R."/>
            <person name="Lindquist E.A."/>
            <person name="Sun H."/>
            <person name="LaButti K.M."/>
            <person name="Schmutz J."/>
            <person name="Jabbour D."/>
            <person name="Luo H."/>
            <person name="Baker S.E."/>
            <person name="Pisabarro A.G."/>
            <person name="Walton J.D."/>
            <person name="Blanchette R.A."/>
            <person name="Henrissat B."/>
            <person name="Martin F."/>
            <person name="Cullen D."/>
            <person name="Hibbett D.S."/>
            <person name="Grigoriev I.V."/>
        </authorList>
    </citation>
    <scope>NUCLEOTIDE SEQUENCE [LARGE SCALE GENOMIC DNA]</scope>
    <source>
        <strain evidence="2">MUCL 33604</strain>
    </source>
</reference>
<protein>
    <submittedName>
        <fullName evidence="1">Uncharacterized protein</fullName>
    </submittedName>
</protein>
<dbReference type="InParanoid" id="A0A067PRV7"/>
<evidence type="ECO:0000313" key="2">
    <source>
        <dbReference type="Proteomes" id="UP000027265"/>
    </source>
</evidence>
<gene>
    <name evidence="1" type="ORF">JAAARDRAFT_36055</name>
</gene>
<name>A0A067PRV7_9AGAM</name>
<evidence type="ECO:0000313" key="1">
    <source>
        <dbReference type="EMBL" id="KDQ56570.1"/>
    </source>
</evidence>
<proteinExistence type="predicted"/>